<protein>
    <recommendedName>
        <fullName evidence="4">Addiction module antitoxin, RelB/DinJ family</fullName>
    </recommendedName>
</protein>
<sequence length="202" mass="22303">MSTTIAFDIDDELARDAQAVYGGMGLTTELAIRFFLQRTVAEGRIPFDPFAPIQGAATAPTSLEPAAAPQQPEPSKQAQRSTGKITFEMVECVWRAFSETHGTPGFDAQRLAEEISGNTGMSRGSAFIYLVILDNLVAGKPNTRNMKMKDLEYYMGRIQEELGEPSFGNACESLRQSVEYWDKPQFGKFAENVQGYLKSIGR</sequence>
<proteinExistence type="predicted"/>
<evidence type="ECO:0000313" key="2">
    <source>
        <dbReference type="EMBL" id="OUN44077.1"/>
    </source>
</evidence>
<dbReference type="RefSeq" id="WP_087185833.1">
    <property type="nucleotide sequence ID" value="NZ_NFHO01000002.1"/>
</dbReference>
<gene>
    <name evidence="2" type="ORF">B5G21_02020</name>
</gene>
<dbReference type="AlphaFoldDB" id="A0A1Y3UAD7"/>
<dbReference type="Gene3D" id="1.10.1220.10">
    <property type="entry name" value="Met repressor-like"/>
    <property type="match status" value="1"/>
</dbReference>
<dbReference type="STRING" id="1118060.GCA_000311845_01726"/>
<feature type="compositionally biased region" description="Low complexity" evidence="1">
    <location>
        <begin position="65"/>
        <end position="79"/>
    </location>
</feature>
<dbReference type="Pfam" id="PF04221">
    <property type="entry name" value="RelB"/>
    <property type="match status" value="1"/>
</dbReference>
<comment type="caution">
    <text evidence="2">The sequence shown here is derived from an EMBL/GenBank/DDBJ whole genome shotgun (WGS) entry which is preliminary data.</text>
</comment>
<name>A0A1Y3UAD7_9ACTN</name>
<accession>A0A1Y3UAD7</accession>
<dbReference type="InterPro" id="IPR013321">
    <property type="entry name" value="Arc_rbn_hlx_hlx"/>
</dbReference>
<evidence type="ECO:0000256" key="1">
    <source>
        <dbReference type="SAM" id="MobiDB-lite"/>
    </source>
</evidence>
<reference evidence="3" key="1">
    <citation type="submission" date="2017-04" db="EMBL/GenBank/DDBJ databases">
        <title>Function of individual gut microbiota members based on whole genome sequencing of pure cultures obtained from chicken caecum.</title>
        <authorList>
            <person name="Medvecky M."/>
            <person name="Cejkova D."/>
            <person name="Polansky O."/>
            <person name="Karasova D."/>
            <person name="Kubasova T."/>
            <person name="Cizek A."/>
            <person name="Rychlik I."/>
        </authorList>
    </citation>
    <scope>NUCLEOTIDE SEQUENCE [LARGE SCALE GENOMIC DNA]</scope>
    <source>
        <strain evidence="3">An70</strain>
    </source>
</reference>
<evidence type="ECO:0000313" key="3">
    <source>
        <dbReference type="Proteomes" id="UP000196560"/>
    </source>
</evidence>
<dbReference type="GO" id="GO:0006355">
    <property type="term" value="P:regulation of DNA-templated transcription"/>
    <property type="evidence" value="ECO:0007669"/>
    <property type="project" value="InterPro"/>
</dbReference>
<evidence type="ECO:0008006" key="4">
    <source>
        <dbReference type="Google" id="ProtNLM"/>
    </source>
</evidence>
<dbReference type="Proteomes" id="UP000196560">
    <property type="component" value="Unassembled WGS sequence"/>
</dbReference>
<feature type="region of interest" description="Disordered" evidence="1">
    <location>
        <begin position="62"/>
        <end position="82"/>
    </location>
</feature>
<dbReference type="EMBL" id="NFHO01000002">
    <property type="protein sequence ID" value="OUN44077.1"/>
    <property type="molecule type" value="Genomic_DNA"/>
</dbReference>
<dbReference type="InterPro" id="IPR007337">
    <property type="entry name" value="RelB/DinJ"/>
</dbReference>
<keyword evidence="3" id="KW-1185">Reference proteome</keyword>
<organism evidence="2 3">
    <name type="scientific">Enorma massiliensis</name>
    <dbReference type="NCBI Taxonomy" id="1472761"/>
    <lineage>
        <taxon>Bacteria</taxon>
        <taxon>Bacillati</taxon>
        <taxon>Actinomycetota</taxon>
        <taxon>Coriobacteriia</taxon>
        <taxon>Coriobacteriales</taxon>
        <taxon>Coriobacteriaceae</taxon>
        <taxon>Enorma</taxon>
    </lineage>
</organism>